<keyword evidence="1" id="KW-0472">Membrane</keyword>
<evidence type="ECO:0000313" key="3">
    <source>
        <dbReference type="EMBL" id="MEI4771914.1"/>
    </source>
</evidence>
<name>A0ABU8FA77_9BACI</name>
<feature type="transmembrane region" description="Helical" evidence="1">
    <location>
        <begin position="142"/>
        <end position="158"/>
    </location>
</feature>
<dbReference type="PANTHER" id="PTHR36435:SF1">
    <property type="entry name" value="CAAX AMINO TERMINAL PROTEASE FAMILY PROTEIN"/>
    <property type="match status" value="1"/>
</dbReference>
<protein>
    <submittedName>
        <fullName evidence="3">CPBP family intramembrane glutamic endopeptidase</fullName>
        <ecNumber evidence="3">3.4.-.-</ecNumber>
    </submittedName>
</protein>
<evidence type="ECO:0000259" key="2">
    <source>
        <dbReference type="Pfam" id="PF02517"/>
    </source>
</evidence>
<dbReference type="RefSeq" id="WP_336499463.1">
    <property type="nucleotide sequence ID" value="NZ_JBAWSY010000032.1"/>
</dbReference>
<comment type="caution">
    <text evidence="3">The sequence shown here is derived from an EMBL/GenBank/DDBJ whole genome shotgun (WGS) entry which is preliminary data.</text>
</comment>
<reference evidence="3 4" key="1">
    <citation type="submission" date="2024-01" db="EMBL/GenBank/DDBJ databases">
        <title>Seven novel Bacillus-like species.</title>
        <authorList>
            <person name="Liu G."/>
        </authorList>
    </citation>
    <scope>NUCLEOTIDE SEQUENCE [LARGE SCALE GENOMIC DNA]</scope>
    <source>
        <strain evidence="3 4">FJAT-51614</strain>
    </source>
</reference>
<accession>A0ABU8FA77</accession>
<feature type="transmembrane region" description="Helical" evidence="1">
    <location>
        <begin position="32"/>
        <end position="52"/>
    </location>
</feature>
<dbReference type="Proteomes" id="UP001364890">
    <property type="component" value="Unassembled WGS sequence"/>
</dbReference>
<proteinExistence type="predicted"/>
<sequence>MKKNHVYALIIYFGLGLLGDAITLIFNNPRSLVIILNFTLSPLLLLVTLYLLKNDLKVMVFEKGKSTVKQSIYAIIKWFFIAIVGFIVIAIITPLFYTSEVSNSSRMTQAIPLIVIPFVFIAPVLEELIFRRIIFTSFSKKFTVLLSILFTSVIFAGWHMTLSGFPIIFWLSIVITYSYYQTNRLLVPITLHILWNLFSSSVALIGASFFQ</sequence>
<dbReference type="InterPro" id="IPR003675">
    <property type="entry name" value="Rce1/LyrA-like_dom"/>
</dbReference>
<gene>
    <name evidence="3" type="ORF">WAX74_20140</name>
</gene>
<dbReference type="EMBL" id="JBAWSY010000032">
    <property type="protein sequence ID" value="MEI4771914.1"/>
    <property type="molecule type" value="Genomic_DNA"/>
</dbReference>
<dbReference type="InterPro" id="IPR052710">
    <property type="entry name" value="CAAX_protease"/>
</dbReference>
<feature type="transmembrane region" description="Helical" evidence="1">
    <location>
        <begin position="192"/>
        <end position="210"/>
    </location>
</feature>
<feature type="transmembrane region" description="Helical" evidence="1">
    <location>
        <begin position="7"/>
        <end position="26"/>
    </location>
</feature>
<dbReference type="GO" id="GO:0016787">
    <property type="term" value="F:hydrolase activity"/>
    <property type="evidence" value="ECO:0007669"/>
    <property type="project" value="UniProtKB-KW"/>
</dbReference>
<feature type="transmembrane region" description="Helical" evidence="1">
    <location>
        <begin position="72"/>
        <end position="97"/>
    </location>
</feature>
<dbReference type="EC" id="3.4.-.-" evidence="3"/>
<dbReference type="Pfam" id="PF02517">
    <property type="entry name" value="Rce1-like"/>
    <property type="match status" value="1"/>
</dbReference>
<evidence type="ECO:0000313" key="4">
    <source>
        <dbReference type="Proteomes" id="UP001364890"/>
    </source>
</evidence>
<feature type="transmembrane region" description="Helical" evidence="1">
    <location>
        <begin position="109"/>
        <end position="130"/>
    </location>
</feature>
<organism evidence="3 4">
    <name type="scientific">Psychrobacillus mangrovi</name>
    <dbReference type="NCBI Taxonomy" id="3117745"/>
    <lineage>
        <taxon>Bacteria</taxon>
        <taxon>Bacillati</taxon>
        <taxon>Bacillota</taxon>
        <taxon>Bacilli</taxon>
        <taxon>Bacillales</taxon>
        <taxon>Bacillaceae</taxon>
        <taxon>Psychrobacillus</taxon>
    </lineage>
</organism>
<dbReference type="PANTHER" id="PTHR36435">
    <property type="entry name" value="SLR1288 PROTEIN"/>
    <property type="match status" value="1"/>
</dbReference>
<feature type="domain" description="CAAX prenyl protease 2/Lysostaphin resistance protein A-like" evidence="2">
    <location>
        <begin position="111"/>
        <end position="198"/>
    </location>
</feature>
<keyword evidence="1" id="KW-0812">Transmembrane</keyword>
<keyword evidence="3" id="KW-0378">Hydrolase</keyword>
<keyword evidence="1" id="KW-1133">Transmembrane helix</keyword>
<evidence type="ECO:0000256" key="1">
    <source>
        <dbReference type="SAM" id="Phobius"/>
    </source>
</evidence>
<keyword evidence="4" id="KW-1185">Reference proteome</keyword>